<gene>
    <name evidence="1" type="ORF">DRB17_01025</name>
</gene>
<dbReference type="AlphaFoldDB" id="A0A369TI41"/>
<dbReference type="RefSeq" id="WP_114580300.1">
    <property type="nucleotide sequence ID" value="NZ_QPMH01000001.1"/>
</dbReference>
<organism evidence="1 2">
    <name type="scientific">Ferruginivarius sediminum</name>
    <dbReference type="NCBI Taxonomy" id="2661937"/>
    <lineage>
        <taxon>Bacteria</taxon>
        <taxon>Pseudomonadati</taxon>
        <taxon>Pseudomonadota</taxon>
        <taxon>Alphaproteobacteria</taxon>
        <taxon>Rhodospirillales</taxon>
        <taxon>Rhodospirillaceae</taxon>
        <taxon>Ferruginivarius</taxon>
    </lineage>
</organism>
<evidence type="ECO:0008006" key="3">
    <source>
        <dbReference type="Google" id="ProtNLM"/>
    </source>
</evidence>
<comment type="caution">
    <text evidence="1">The sequence shown here is derived from an EMBL/GenBank/DDBJ whole genome shotgun (WGS) entry which is preliminary data.</text>
</comment>
<sequence>MRVLLLILGLLLLGGGGAGTWWFGVRGEPVPFLGGAEAAEGKEASEPAQSAFVELKPISFPVMHEGQVGRLMTVVVSLEVQGKTPQASVAAVRPRLRDALLSELHALYALEFVREREDNLAFVKKRLLGAARKVLGRRVNALYVQSVGHRRTAAGS</sequence>
<keyword evidence="2" id="KW-1185">Reference proteome</keyword>
<dbReference type="Proteomes" id="UP000253941">
    <property type="component" value="Unassembled WGS sequence"/>
</dbReference>
<dbReference type="EMBL" id="QPMH01000001">
    <property type="protein sequence ID" value="RDD63787.1"/>
    <property type="molecule type" value="Genomic_DNA"/>
</dbReference>
<name>A0A369TI41_9PROT</name>
<evidence type="ECO:0000313" key="1">
    <source>
        <dbReference type="EMBL" id="RDD63787.1"/>
    </source>
</evidence>
<proteinExistence type="predicted"/>
<reference evidence="1 2" key="1">
    <citation type="submission" date="2018-07" db="EMBL/GenBank/DDBJ databases">
        <title>Venubactetium sediminum gen. nov., sp. nov., isolated from a marine solar saltern.</title>
        <authorList>
            <person name="Wang S."/>
        </authorList>
    </citation>
    <scope>NUCLEOTIDE SEQUENCE [LARGE SCALE GENOMIC DNA]</scope>
    <source>
        <strain evidence="1 2">WD2A32</strain>
    </source>
</reference>
<evidence type="ECO:0000313" key="2">
    <source>
        <dbReference type="Proteomes" id="UP000253941"/>
    </source>
</evidence>
<accession>A0A369TI41</accession>
<protein>
    <recommendedName>
        <fullName evidence="3">Flagellar protein FliL</fullName>
    </recommendedName>
</protein>